<comment type="similarity">
    <text evidence="1">Belongs to the peptidase M20A family.</text>
</comment>
<evidence type="ECO:0000256" key="3">
    <source>
        <dbReference type="ARBA" id="ARBA00022801"/>
    </source>
</evidence>
<dbReference type="PANTHER" id="PTHR43808">
    <property type="entry name" value="ACETYLORNITHINE DEACETYLASE"/>
    <property type="match status" value="1"/>
</dbReference>
<evidence type="ECO:0000313" key="6">
    <source>
        <dbReference type="Proteomes" id="UP001150941"/>
    </source>
</evidence>
<sequence length="378" mass="40197">MAEAYLTQQLSLQSAALVEATQRLVQTPSPNPPGDTAAVARVAKELLSGIKNVEISEYETGPGIVNLVARVTSGTLGKRLVFNGHLDTYPVSGVLAENCDLWSGELVITLAGDEESGGVLGSGWLLNNVDIVRGDAVVNADVGSPRVVRFGEKGTFWVEITAEGVAGHSAHVHNGVNAIDRLRGALDAAQSIERIPFESPREVTEAIENAKHVSEAISGDGESRTLQTITFNVGVIQGGVSPNLIPSKASAKCDLRLPVGVSIADVEAHLREQLDPMEGISWTPLQRYEPTWTSPSERIVQSALKASKEVVGPTGLDSVVNMRVGGSDTRIFRLAGIPSVVIGCTPFGMGAEDEYVLVKELEQVAKIQALTAYDFLRK</sequence>
<evidence type="ECO:0000259" key="4">
    <source>
        <dbReference type="Pfam" id="PF07687"/>
    </source>
</evidence>
<dbReference type="RefSeq" id="XP_058329476.1">
    <property type="nucleotide sequence ID" value="XM_058476586.1"/>
</dbReference>
<gene>
    <name evidence="5" type="ORF">N7468_007290</name>
</gene>
<dbReference type="Proteomes" id="UP001150941">
    <property type="component" value="Unassembled WGS sequence"/>
</dbReference>
<feature type="domain" description="Peptidase M20 dimerisation" evidence="4">
    <location>
        <begin position="151"/>
        <end position="275"/>
    </location>
</feature>
<dbReference type="AlphaFoldDB" id="A0A9W9NTV4"/>
<dbReference type="GeneID" id="83203889"/>
<reference evidence="5" key="1">
    <citation type="submission" date="2022-11" db="EMBL/GenBank/DDBJ databases">
        <authorList>
            <person name="Petersen C."/>
        </authorList>
    </citation>
    <scope>NUCLEOTIDE SEQUENCE</scope>
    <source>
        <strain evidence="5">IBT 19713</strain>
    </source>
</reference>
<dbReference type="InterPro" id="IPR050072">
    <property type="entry name" value="Peptidase_M20A"/>
</dbReference>
<dbReference type="EMBL" id="JAPQKS010000005">
    <property type="protein sequence ID" value="KAJ5226065.1"/>
    <property type="molecule type" value="Genomic_DNA"/>
</dbReference>
<keyword evidence="3" id="KW-0378">Hydrolase</keyword>
<keyword evidence="6" id="KW-1185">Reference proteome</keyword>
<reference evidence="5" key="2">
    <citation type="journal article" date="2023" name="IMA Fungus">
        <title>Comparative genomic study of the Penicillium genus elucidates a diverse pangenome and 15 lateral gene transfer events.</title>
        <authorList>
            <person name="Petersen C."/>
            <person name="Sorensen T."/>
            <person name="Nielsen M.R."/>
            <person name="Sondergaard T.E."/>
            <person name="Sorensen J.L."/>
            <person name="Fitzpatrick D.A."/>
            <person name="Frisvad J.C."/>
            <person name="Nielsen K.L."/>
        </authorList>
    </citation>
    <scope>NUCLEOTIDE SEQUENCE</scope>
    <source>
        <strain evidence="5">IBT 19713</strain>
    </source>
</reference>
<dbReference type="Pfam" id="PF01546">
    <property type="entry name" value="Peptidase_M20"/>
    <property type="match status" value="1"/>
</dbReference>
<keyword evidence="2" id="KW-0479">Metal-binding</keyword>
<organism evidence="5 6">
    <name type="scientific">Penicillium chermesinum</name>
    <dbReference type="NCBI Taxonomy" id="63820"/>
    <lineage>
        <taxon>Eukaryota</taxon>
        <taxon>Fungi</taxon>
        <taxon>Dikarya</taxon>
        <taxon>Ascomycota</taxon>
        <taxon>Pezizomycotina</taxon>
        <taxon>Eurotiomycetes</taxon>
        <taxon>Eurotiomycetidae</taxon>
        <taxon>Eurotiales</taxon>
        <taxon>Aspergillaceae</taxon>
        <taxon>Penicillium</taxon>
    </lineage>
</organism>
<dbReference type="GO" id="GO:0046872">
    <property type="term" value="F:metal ion binding"/>
    <property type="evidence" value="ECO:0007669"/>
    <property type="project" value="UniProtKB-KW"/>
</dbReference>
<dbReference type="SUPFAM" id="SSF55031">
    <property type="entry name" value="Bacterial exopeptidase dimerisation domain"/>
    <property type="match status" value="1"/>
</dbReference>
<dbReference type="InterPro" id="IPR011650">
    <property type="entry name" value="Peptidase_M20_dimer"/>
</dbReference>
<accession>A0A9W9NTV4</accession>
<dbReference type="Pfam" id="PF07687">
    <property type="entry name" value="M20_dimer"/>
    <property type="match status" value="1"/>
</dbReference>
<evidence type="ECO:0000313" key="5">
    <source>
        <dbReference type="EMBL" id="KAJ5226065.1"/>
    </source>
</evidence>
<dbReference type="Gene3D" id="3.30.70.360">
    <property type="match status" value="1"/>
</dbReference>
<dbReference type="PANTHER" id="PTHR43808:SF32">
    <property type="entry name" value="ARGE_DAPE-RELATED DEACYLASE"/>
    <property type="match status" value="1"/>
</dbReference>
<dbReference type="OrthoDB" id="10059875at2759"/>
<dbReference type="Gene3D" id="3.40.630.10">
    <property type="entry name" value="Zn peptidases"/>
    <property type="match status" value="2"/>
</dbReference>
<proteinExistence type="inferred from homology"/>
<dbReference type="InterPro" id="IPR002933">
    <property type="entry name" value="Peptidase_M20"/>
</dbReference>
<comment type="caution">
    <text evidence="5">The sequence shown here is derived from an EMBL/GenBank/DDBJ whole genome shotgun (WGS) entry which is preliminary data.</text>
</comment>
<protein>
    <submittedName>
        <fullName evidence="5">Acetylornithine deacetylase</fullName>
    </submittedName>
</protein>
<name>A0A9W9NTV4_9EURO</name>
<evidence type="ECO:0000256" key="2">
    <source>
        <dbReference type="ARBA" id="ARBA00022723"/>
    </source>
</evidence>
<dbReference type="InterPro" id="IPR036264">
    <property type="entry name" value="Bact_exopeptidase_dim_dom"/>
</dbReference>
<dbReference type="SUPFAM" id="SSF53187">
    <property type="entry name" value="Zn-dependent exopeptidases"/>
    <property type="match status" value="1"/>
</dbReference>
<dbReference type="GO" id="GO:0016787">
    <property type="term" value="F:hydrolase activity"/>
    <property type="evidence" value="ECO:0007669"/>
    <property type="project" value="UniProtKB-KW"/>
</dbReference>
<evidence type="ECO:0000256" key="1">
    <source>
        <dbReference type="ARBA" id="ARBA00006247"/>
    </source>
</evidence>